<sequence length="78" mass="8518">MCFRQDCKQCGKYTWGGCGKHLDTLYASIDKGKHCMCRSWPGVVIPQHTTAGQPSGTSNSTTTGIIPYLILQLGVQNK</sequence>
<protein>
    <submittedName>
        <fullName evidence="1">Uncharacterized protein</fullName>
    </submittedName>
</protein>
<dbReference type="AlphaFoldDB" id="A0AA38YGB9"/>
<dbReference type="PANTHER" id="PTHR34724">
    <property type="entry name" value="OS12G0596101 PROTEIN"/>
    <property type="match status" value="1"/>
</dbReference>
<proteinExistence type="predicted"/>
<accession>A0AA38YGB9</accession>
<evidence type="ECO:0000313" key="2">
    <source>
        <dbReference type="Proteomes" id="UP001168098"/>
    </source>
</evidence>
<dbReference type="EMBL" id="JARBHA010000020">
    <property type="protein sequence ID" value="KAJ9669929.1"/>
    <property type="molecule type" value="Genomic_DNA"/>
</dbReference>
<reference evidence="1 2" key="1">
    <citation type="journal article" date="2023" name="BMC Biotechnol.">
        <title>Vitis rotundifolia cv Carlos genome sequencing.</title>
        <authorList>
            <person name="Huff M."/>
            <person name="Hulse-Kemp A."/>
            <person name="Scheffler B."/>
            <person name="Youngblood R."/>
            <person name="Simpson S."/>
            <person name="Babiker E."/>
            <person name="Staton M."/>
        </authorList>
    </citation>
    <scope>NUCLEOTIDE SEQUENCE [LARGE SCALE GENOMIC DNA]</scope>
    <source>
        <tissue evidence="1">Leaf</tissue>
    </source>
</reference>
<dbReference type="PANTHER" id="PTHR34724:SF2">
    <property type="entry name" value="OS12G0596101 PROTEIN"/>
    <property type="match status" value="1"/>
</dbReference>
<dbReference type="Proteomes" id="UP001168098">
    <property type="component" value="Unassembled WGS sequence"/>
</dbReference>
<comment type="caution">
    <text evidence="1">The sequence shown here is derived from an EMBL/GenBank/DDBJ whole genome shotgun (WGS) entry which is preliminary data.</text>
</comment>
<gene>
    <name evidence="1" type="ORF">PVL29_026474</name>
</gene>
<organism evidence="1 2">
    <name type="scientific">Vitis rotundifolia</name>
    <name type="common">Muscadine grape</name>
    <dbReference type="NCBI Taxonomy" id="103349"/>
    <lineage>
        <taxon>Eukaryota</taxon>
        <taxon>Viridiplantae</taxon>
        <taxon>Streptophyta</taxon>
        <taxon>Embryophyta</taxon>
        <taxon>Tracheophyta</taxon>
        <taxon>Spermatophyta</taxon>
        <taxon>Magnoliopsida</taxon>
        <taxon>eudicotyledons</taxon>
        <taxon>Gunneridae</taxon>
        <taxon>Pentapetalae</taxon>
        <taxon>rosids</taxon>
        <taxon>Vitales</taxon>
        <taxon>Vitaceae</taxon>
        <taxon>Viteae</taxon>
        <taxon>Vitis</taxon>
    </lineage>
</organism>
<name>A0AA38YGB9_VITRO</name>
<evidence type="ECO:0000313" key="1">
    <source>
        <dbReference type="EMBL" id="KAJ9669929.1"/>
    </source>
</evidence>
<keyword evidence="2" id="KW-1185">Reference proteome</keyword>